<reference evidence="1 2" key="1">
    <citation type="journal article" date="2020" name="Cell">
        <title>Large-Scale Comparative Analyses of Tick Genomes Elucidate Their Genetic Diversity and Vector Capacities.</title>
        <authorList>
            <consortium name="Tick Genome and Microbiome Consortium (TIGMIC)"/>
            <person name="Jia N."/>
            <person name="Wang J."/>
            <person name="Shi W."/>
            <person name="Du L."/>
            <person name="Sun Y."/>
            <person name="Zhan W."/>
            <person name="Jiang J.F."/>
            <person name="Wang Q."/>
            <person name="Zhang B."/>
            <person name="Ji P."/>
            <person name="Bell-Sakyi L."/>
            <person name="Cui X.M."/>
            <person name="Yuan T.T."/>
            <person name="Jiang B.G."/>
            <person name="Yang W.F."/>
            <person name="Lam T.T."/>
            <person name="Chang Q.C."/>
            <person name="Ding S.J."/>
            <person name="Wang X.J."/>
            <person name="Zhu J.G."/>
            <person name="Ruan X.D."/>
            <person name="Zhao L."/>
            <person name="Wei J.T."/>
            <person name="Ye R.Z."/>
            <person name="Que T.C."/>
            <person name="Du C.H."/>
            <person name="Zhou Y.H."/>
            <person name="Cheng J.X."/>
            <person name="Dai P.F."/>
            <person name="Guo W.B."/>
            <person name="Han X.H."/>
            <person name="Huang E.J."/>
            <person name="Li L.F."/>
            <person name="Wei W."/>
            <person name="Gao Y.C."/>
            <person name="Liu J.Z."/>
            <person name="Shao H.Z."/>
            <person name="Wang X."/>
            <person name="Wang C.C."/>
            <person name="Yang T.C."/>
            <person name="Huo Q.B."/>
            <person name="Li W."/>
            <person name="Chen H.Y."/>
            <person name="Chen S.E."/>
            <person name="Zhou L.G."/>
            <person name="Ni X.B."/>
            <person name="Tian J.H."/>
            <person name="Sheng Y."/>
            <person name="Liu T."/>
            <person name="Pan Y.S."/>
            <person name="Xia L.Y."/>
            <person name="Li J."/>
            <person name="Zhao F."/>
            <person name="Cao W.C."/>
        </authorList>
    </citation>
    <scope>NUCLEOTIDE SEQUENCE [LARGE SCALE GENOMIC DNA]</scope>
    <source>
        <strain evidence="1">Iper-2018</strain>
    </source>
</reference>
<organism evidence="1 2">
    <name type="scientific">Ixodes persulcatus</name>
    <name type="common">Taiga tick</name>
    <dbReference type="NCBI Taxonomy" id="34615"/>
    <lineage>
        <taxon>Eukaryota</taxon>
        <taxon>Metazoa</taxon>
        <taxon>Ecdysozoa</taxon>
        <taxon>Arthropoda</taxon>
        <taxon>Chelicerata</taxon>
        <taxon>Arachnida</taxon>
        <taxon>Acari</taxon>
        <taxon>Parasitiformes</taxon>
        <taxon>Ixodida</taxon>
        <taxon>Ixodoidea</taxon>
        <taxon>Ixodidae</taxon>
        <taxon>Ixodinae</taxon>
        <taxon>Ixodes</taxon>
    </lineage>
</organism>
<accession>A0AC60PMJ6</accession>
<dbReference type="EMBL" id="JABSTQ010010314">
    <property type="protein sequence ID" value="KAG0421842.1"/>
    <property type="molecule type" value="Genomic_DNA"/>
</dbReference>
<comment type="caution">
    <text evidence="1">The sequence shown here is derived from an EMBL/GenBank/DDBJ whole genome shotgun (WGS) entry which is preliminary data.</text>
</comment>
<feature type="non-terminal residue" evidence="1">
    <location>
        <position position="99"/>
    </location>
</feature>
<dbReference type="Proteomes" id="UP000805193">
    <property type="component" value="Unassembled WGS sequence"/>
</dbReference>
<keyword evidence="2" id="KW-1185">Reference proteome</keyword>
<evidence type="ECO:0000313" key="1">
    <source>
        <dbReference type="EMBL" id="KAG0421842.1"/>
    </source>
</evidence>
<gene>
    <name evidence="1" type="ORF">HPB47_002298</name>
</gene>
<name>A0AC60PMJ6_IXOPE</name>
<proteinExistence type="predicted"/>
<protein>
    <submittedName>
        <fullName evidence="1">Uncharacterized protein</fullName>
    </submittedName>
</protein>
<sequence>MEAGTAAIEKISKEETLRLRDIYIGFLLGNRALTTANAASFLRATSTSPHQDLKSSSSGGHRLFPGRLQCFSTRGADSLSAGAPRETDAVPRMRQNERL</sequence>
<evidence type="ECO:0000313" key="2">
    <source>
        <dbReference type="Proteomes" id="UP000805193"/>
    </source>
</evidence>